<evidence type="ECO:0000256" key="3">
    <source>
        <dbReference type="ARBA" id="ARBA00022679"/>
    </source>
</evidence>
<dbReference type="Gene3D" id="3.40.50.300">
    <property type="entry name" value="P-loop containing nucleotide triphosphate hydrolases"/>
    <property type="match status" value="1"/>
</dbReference>
<feature type="region of interest" description="Disordered" evidence="8">
    <location>
        <begin position="1578"/>
        <end position="1613"/>
    </location>
</feature>
<keyword evidence="2" id="KW-0489">Methyltransferase</keyword>
<feature type="compositionally biased region" description="Basic residues" evidence="8">
    <location>
        <begin position="1590"/>
        <end position="1607"/>
    </location>
</feature>
<reference evidence="11" key="1">
    <citation type="journal article" date="2020" name="Nature">
        <title>Giant virus diversity and host interactions through global metagenomics.</title>
        <authorList>
            <person name="Schulz F."/>
            <person name="Roux S."/>
            <person name="Paez-Espino D."/>
            <person name="Jungbluth S."/>
            <person name="Walsh D.A."/>
            <person name="Denef V.J."/>
            <person name="McMahon K.D."/>
            <person name="Konstantinidis K.T."/>
            <person name="Eloe-Fadrosh E.A."/>
            <person name="Kyrpides N.C."/>
            <person name="Woyke T."/>
        </authorList>
    </citation>
    <scope>NUCLEOTIDE SEQUENCE</scope>
    <source>
        <strain evidence="11">GVMAG-M-3300023179-63</strain>
    </source>
</reference>
<evidence type="ECO:0000256" key="8">
    <source>
        <dbReference type="SAM" id="MobiDB-lite"/>
    </source>
</evidence>
<dbReference type="SUPFAM" id="SSF53335">
    <property type="entry name" value="S-adenosyl-L-methionine-dependent methyltransferases"/>
    <property type="match status" value="1"/>
</dbReference>
<evidence type="ECO:0000256" key="4">
    <source>
        <dbReference type="ARBA" id="ARBA00022691"/>
    </source>
</evidence>
<dbReference type="GO" id="GO:0005524">
    <property type="term" value="F:ATP binding"/>
    <property type="evidence" value="ECO:0007669"/>
    <property type="project" value="InterPro"/>
</dbReference>
<dbReference type="GO" id="GO:0032259">
    <property type="term" value="P:methylation"/>
    <property type="evidence" value="ECO:0007669"/>
    <property type="project" value="UniProtKB-KW"/>
</dbReference>
<dbReference type="InterPro" id="IPR027417">
    <property type="entry name" value="P-loop_NTPase"/>
</dbReference>
<dbReference type="EMBL" id="MN739864">
    <property type="protein sequence ID" value="QHT75168.1"/>
    <property type="molecule type" value="Genomic_DNA"/>
</dbReference>
<dbReference type="EC" id="2.1.1.72" evidence="1"/>
<dbReference type="PANTHER" id="PTHR33841:SF6">
    <property type="entry name" value="TYPE II METHYLTRANSFERASE M.HINDII"/>
    <property type="match status" value="1"/>
</dbReference>
<sequence>MNSTKKKSPTSTSTPTKSNSLKKTHKACIEKKILSDEVKSINVIFNNKKKECDDEIYSTISKFFNSKQSSTEDLIRALVEYYKLEKDKNIDYILTFREFVMLFPRDSSVKDTNFKRQHVFEALCRVILFYNYDNNTFGTKKIFYKSLEKYLENPIDPNIELKIEDIKKEKINSGSSAQSVDIFFKIPKEKPPKEEPTTAACERDYKKTTNDTAKDTYILIQNKFYSDEYSSADKYDINKIYQRASKLNKPTSESEIKIILMVNNAKLLDEKIKKSRNKDMGLVSKIYGLEELEEWFQNMLYDLYIKGIDILSAKSTTMKTILQLRFHQNLFINTTYKYFTNEIISERRKKFIWGAVPRSGKSYIIAGMIEKLNTKLNSNNNILLILGAKTETLEQFKNMFSDLEKFTDYNIITTPSENKKANKSKNIFIFSQEKIKINKKSQSLDFDIKFKEEYSKLFEIKKLDIYFDEVHKGGSTLMSQDKIIDTFLTTNFTIDIFVMVTATYAKPTIAYSVIIDKHDPIIINWSYMDQQNMKEITNIRIKDEIINSRKNSIEKEVLQELFNDYNVKYGEDYLSILEEQYKKHPELVIIQPLLSLKIPEPLKTKESTSPFILSGNIFKLKCSAMGKNLSMMQNPNDIFANNDSVIDLIKFIGNKDNDYFSTNTIYGYLHHKLKYNFSNRHSQIWFLPDNNLYEDPVKCKQELTKTNSQDKIIDETEENNDGLPNIEPLTRGIVLNLLTNEYFKKYFCFLIVHGKKLQYYGKNYDENDIFQSPCVKVSSFEKGKSINKIIQDAEYNAYKENKSLIILTGSMLRLGVSLPCVDIAINFDTVSSIDLNYQTMFRVLTERKDKKYGYYIDLNYERGKNFLYEFNENYGKGFANSNNLDDLTNNIQSLLLLFNYNGLNLINASGVKEADLYNKLIEELKLSKEEYMNHYKGNNKKILEKILLSIGDLKTFDKMKKYIFTGTNSNKSKSNIKINITKKTKQKTQYLQQDVEDETEEEDEAQKEDETEPETQEQAGELQVKDIADLLSTYTSMLAIFSDKYNANCSSMDECIDKTINDVSEKVDPFNCNYTDYNVFGSYINLIKNLNPKQFIKSLELYKELINSDENKTLKNALFIFFDNIREVMKEDKLIYDMSPEEIQEKIEQYLPVRDAEKNEFGEVFTPIALIEEMLDKLPKEVWKNKDYKWLDPANGIGNFPMIAYRKLMEGLKDEIKDNKKRSEHIITNMLYMFEINPKNVGVSRKIFGHDANIFCGDFLVMNIKKVSGIDHFDVIIGNPPWNDIKEGKRKGTNSGSKTLWDKFIKKSLEILNKNGFLGFINPANWRGLGLLHNLWNIISKLQLLYLHIYGENDGKTYFNVGSRFDLYVLQNKSNTKPSKIIDELREKHLIKIDEWSFLPNYNYKIFEKILTSEDKGIDVIYGTNYHTQKKQIMKDKKTSEFKYQIVHSITAEGVTYWYSNDNSKGHFGEPKVILNFNRHQYSHKEQNDYEGKFGMSQISFGIPIKSKAEGDEILRAIDTHEFKKIIASTKWGAFQTDYRMFKYFKPDFYKYLLDKKQKLTRKIKSLSNINTTHKKISSVRAKSIGGSKSRNKTSRNKKSRNNKSRKLNQANL</sequence>
<dbReference type="InterPro" id="IPR050953">
    <property type="entry name" value="N4_N6_ade-DNA_methylase"/>
</dbReference>
<evidence type="ECO:0000313" key="11">
    <source>
        <dbReference type="EMBL" id="QHT75168.1"/>
    </source>
</evidence>
<dbReference type="GO" id="GO:0003677">
    <property type="term" value="F:DNA binding"/>
    <property type="evidence" value="ECO:0007669"/>
    <property type="project" value="UniProtKB-KW"/>
</dbReference>
<dbReference type="Gene3D" id="3.40.50.150">
    <property type="entry name" value="Vaccinia Virus protein VP39"/>
    <property type="match status" value="1"/>
</dbReference>
<dbReference type="Pfam" id="PF07669">
    <property type="entry name" value="Eco57I"/>
    <property type="match status" value="1"/>
</dbReference>
<dbReference type="GO" id="GO:0009007">
    <property type="term" value="F:site-specific DNA-methyltransferase (adenine-specific) activity"/>
    <property type="evidence" value="ECO:0007669"/>
    <property type="project" value="UniProtKB-EC"/>
</dbReference>
<dbReference type="PANTHER" id="PTHR33841">
    <property type="entry name" value="DNA METHYLTRANSFERASE YEEA-RELATED"/>
    <property type="match status" value="1"/>
</dbReference>
<protein>
    <recommendedName>
        <fullName evidence="1">site-specific DNA-methyltransferase (adenine-specific)</fullName>
        <ecNumber evidence="1">2.1.1.72</ecNumber>
    </recommendedName>
</protein>
<comment type="catalytic activity">
    <reaction evidence="7">
        <text>a 2'-deoxyadenosine in DNA + S-adenosyl-L-methionine = an N(6)-methyl-2'-deoxyadenosine in DNA + S-adenosyl-L-homocysteine + H(+)</text>
        <dbReference type="Rhea" id="RHEA:15197"/>
        <dbReference type="Rhea" id="RHEA-COMP:12418"/>
        <dbReference type="Rhea" id="RHEA-COMP:12419"/>
        <dbReference type="ChEBI" id="CHEBI:15378"/>
        <dbReference type="ChEBI" id="CHEBI:57856"/>
        <dbReference type="ChEBI" id="CHEBI:59789"/>
        <dbReference type="ChEBI" id="CHEBI:90615"/>
        <dbReference type="ChEBI" id="CHEBI:90616"/>
        <dbReference type="EC" id="2.1.1.72"/>
    </reaction>
</comment>
<feature type="domain" description="Helicase/UvrB N-terminal" evidence="9">
    <location>
        <begin position="322"/>
        <end position="503"/>
    </location>
</feature>
<evidence type="ECO:0000256" key="2">
    <source>
        <dbReference type="ARBA" id="ARBA00022603"/>
    </source>
</evidence>
<keyword evidence="5" id="KW-0680">Restriction system</keyword>
<organism evidence="11">
    <name type="scientific">viral metagenome</name>
    <dbReference type="NCBI Taxonomy" id="1070528"/>
    <lineage>
        <taxon>unclassified sequences</taxon>
        <taxon>metagenomes</taxon>
        <taxon>organismal metagenomes</taxon>
    </lineage>
</organism>
<dbReference type="InterPro" id="IPR029063">
    <property type="entry name" value="SAM-dependent_MTases_sf"/>
</dbReference>
<keyword evidence="4" id="KW-0949">S-adenosyl-L-methionine</keyword>
<dbReference type="InterPro" id="IPR011639">
    <property type="entry name" value="MethylTrfase_TaqI-like_dom"/>
</dbReference>
<name>A0A6C0H3Q9_9ZZZZ</name>
<feature type="compositionally biased region" description="Acidic residues" evidence="8">
    <location>
        <begin position="994"/>
        <end position="1015"/>
    </location>
</feature>
<dbReference type="InterPro" id="IPR002052">
    <property type="entry name" value="DNA_methylase_N6_adenine_CS"/>
</dbReference>
<dbReference type="Pfam" id="PF04851">
    <property type="entry name" value="ResIII"/>
    <property type="match status" value="1"/>
</dbReference>
<evidence type="ECO:0000259" key="9">
    <source>
        <dbReference type="Pfam" id="PF04851"/>
    </source>
</evidence>
<dbReference type="GO" id="GO:0009307">
    <property type="term" value="P:DNA restriction-modification system"/>
    <property type="evidence" value="ECO:0007669"/>
    <property type="project" value="UniProtKB-KW"/>
</dbReference>
<evidence type="ECO:0000256" key="1">
    <source>
        <dbReference type="ARBA" id="ARBA00011900"/>
    </source>
</evidence>
<dbReference type="PRINTS" id="PR00507">
    <property type="entry name" value="N12N6MTFRASE"/>
</dbReference>
<dbReference type="InterPro" id="IPR006935">
    <property type="entry name" value="Helicase/UvrB_N"/>
</dbReference>
<accession>A0A6C0H3Q9</accession>
<evidence type="ECO:0000256" key="6">
    <source>
        <dbReference type="ARBA" id="ARBA00023125"/>
    </source>
</evidence>
<evidence type="ECO:0000259" key="10">
    <source>
        <dbReference type="Pfam" id="PF07669"/>
    </source>
</evidence>
<dbReference type="GO" id="GO:0016787">
    <property type="term" value="F:hydrolase activity"/>
    <property type="evidence" value="ECO:0007669"/>
    <property type="project" value="InterPro"/>
</dbReference>
<dbReference type="PROSITE" id="PS00092">
    <property type="entry name" value="N6_MTASE"/>
    <property type="match status" value="1"/>
</dbReference>
<evidence type="ECO:0000256" key="7">
    <source>
        <dbReference type="ARBA" id="ARBA00047942"/>
    </source>
</evidence>
<evidence type="ECO:0000256" key="5">
    <source>
        <dbReference type="ARBA" id="ARBA00022747"/>
    </source>
</evidence>
<feature type="region of interest" description="Disordered" evidence="8">
    <location>
        <begin position="988"/>
        <end position="1020"/>
    </location>
</feature>
<proteinExistence type="predicted"/>
<keyword evidence="3" id="KW-0808">Transferase</keyword>
<keyword evidence="6" id="KW-0238">DNA-binding</keyword>
<feature type="domain" description="Type II methyltransferase M.TaqI-like" evidence="10">
    <location>
        <begin position="1215"/>
        <end position="1327"/>
    </location>
</feature>